<feature type="transmembrane region" description="Helical" evidence="13">
    <location>
        <begin position="168"/>
        <end position="193"/>
    </location>
</feature>
<evidence type="ECO:0000313" key="15">
    <source>
        <dbReference type="EMBL" id="QHA00067.1"/>
    </source>
</evidence>
<dbReference type="GO" id="GO:0046872">
    <property type="term" value="F:metal ion binding"/>
    <property type="evidence" value="ECO:0007669"/>
    <property type="project" value="UniProtKB-KW"/>
</dbReference>
<dbReference type="GO" id="GO:0006508">
    <property type="term" value="P:proteolysis"/>
    <property type="evidence" value="ECO:0007669"/>
    <property type="project" value="UniProtKB-KW"/>
</dbReference>
<keyword evidence="10 13" id="KW-1133">Transmembrane helix</keyword>
<evidence type="ECO:0000256" key="6">
    <source>
        <dbReference type="ARBA" id="ARBA00022692"/>
    </source>
</evidence>
<dbReference type="CDD" id="cd06158">
    <property type="entry name" value="S2P-M50_like_1"/>
    <property type="match status" value="1"/>
</dbReference>
<dbReference type="GO" id="GO:0005886">
    <property type="term" value="C:plasma membrane"/>
    <property type="evidence" value="ECO:0007669"/>
    <property type="project" value="UniProtKB-SubCell"/>
</dbReference>
<keyword evidence="4" id="KW-1003">Cell membrane</keyword>
<dbReference type="InterPro" id="IPR044537">
    <property type="entry name" value="Rip2-like"/>
</dbReference>
<dbReference type="InterPro" id="IPR052348">
    <property type="entry name" value="Metallopeptidase_M50B"/>
</dbReference>
<evidence type="ECO:0000256" key="8">
    <source>
        <dbReference type="ARBA" id="ARBA00022801"/>
    </source>
</evidence>
<evidence type="ECO:0000256" key="2">
    <source>
        <dbReference type="ARBA" id="ARBA00004651"/>
    </source>
</evidence>
<keyword evidence="8" id="KW-0378">Hydrolase</keyword>
<evidence type="ECO:0000259" key="14">
    <source>
        <dbReference type="Pfam" id="PF02163"/>
    </source>
</evidence>
<evidence type="ECO:0000256" key="9">
    <source>
        <dbReference type="ARBA" id="ARBA00022833"/>
    </source>
</evidence>
<comment type="cofactor">
    <cofactor evidence="1">
        <name>Zn(2+)</name>
        <dbReference type="ChEBI" id="CHEBI:29105"/>
    </cofactor>
</comment>
<keyword evidence="12 13" id="KW-0472">Membrane</keyword>
<evidence type="ECO:0000256" key="1">
    <source>
        <dbReference type="ARBA" id="ARBA00001947"/>
    </source>
</evidence>
<dbReference type="GO" id="GO:0008237">
    <property type="term" value="F:metallopeptidase activity"/>
    <property type="evidence" value="ECO:0007669"/>
    <property type="project" value="UniProtKB-KW"/>
</dbReference>
<feature type="transmembrane region" description="Helical" evidence="13">
    <location>
        <begin position="125"/>
        <end position="148"/>
    </location>
</feature>
<evidence type="ECO:0000256" key="13">
    <source>
        <dbReference type="SAM" id="Phobius"/>
    </source>
</evidence>
<organism evidence="15 16">
    <name type="scientific">Dehalobacter restrictus</name>
    <dbReference type="NCBI Taxonomy" id="55583"/>
    <lineage>
        <taxon>Bacteria</taxon>
        <taxon>Bacillati</taxon>
        <taxon>Bacillota</taxon>
        <taxon>Clostridia</taxon>
        <taxon>Eubacteriales</taxon>
        <taxon>Desulfitobacteriaceae</taxon>
        <taxon>Dehalobacter</taxon>
    </lineage>
</organism>
<feature type="domain" description="Peptidase M50" evidence="14">
    <location>
        <begin position="122"/>
        <end position="183"/>
    </location>
</feature>
<evidence type="ECO:0000256" key="10">
    <source>
        <dbReference type="ARBA" id="ARBA00022989"/>
    </source>
</evidence>
<keyword evidence="5 15" id="KW-0645">Protease</keyword>
<keyword evidence="9" id="KW-0862">Zinc</keyword>
<dbReference type="PANTHER" id="PTHR35864:SF1">
    <property type="entry name" value="ZINC METALLOPROTEASE YWHC-RELATED"/>
    <property type="match status" value="1"/>
</dbReference>
<reference evidence="15 16" key="1">
    <citation type="submission" date="2019-12" db="EMBL/GenBank/DDBJ databases">
        <title>Sequence classification of anaerobic respiratory reductive dehalogenases: First we see many, then we see few.</title>
        <authorList>
            <person name="Molenda O."/>
            <person name="Puentes Jacome L.A."/>
            <person name="Cao X."/>
            <person name="Nesbo C.L."/>
            <person name="Tang S."/>
            <person name="Morson N."/>
            <person name="Patron J."/>
            <person name="Lomheim L."/>
            <person name="Wishart D.S."/>
            <person name="Edwards E.A."/>
        </authorList>
    </citation>
    <scope>NUCLEOTIDE SEQUENCE [LARGE SCALE GENOMIC DNA]</scope>
    <source>
        <strain evidence="15 16">12DCA</strain>
    </source>
</reference>
<accession>A0A857DGN6</accession>
<evidence type="ECO:0000256" key="5">
    <source>
        <dbReference type="ARBA" id="ARBA00022670"/>
    </source>
</evidence>
<evidence type="ECO:0000256" key="7">
    <source>
        <dbReference type="ARBA" id="ARBA00022723"/>
    </source>
</evidence>
<evidence type="ECO:0000256" key="4">
    <source>
        <dbReference type="ARBA" id="ARBA00022475"/>
    </source>
</evidence>
<dbReference type="Pfam" id="PF02163">
    <property type="entry name" value="Peptidase_M50"/>
    <property type="match status" value="1"/>
</dbReference>
<dbReference type="RefSeq" id="WP_019225480.1">
    <property type="nucleotide sequence ID" value="NZ_CP046996.1"/>
</dbReference>
<evidence type="ECO:0000256" key="3">
    <source>
        <dbReference type="ARBA" id="ARBA00007931"/>
    </source>
</evidence>
<evidence type="ECO:0000256" key="11">
    <source>
        <dbReference type="ARBA" id="ARBA00023049"/>
    </source>
</evidence>
<dbReference type="InterPro" id="IPR008915">
    <property type="entry name" value="Peptidase_M50"/>
</dbReference>
<comment type="subcellular location">
    <subcellularLocation>
        <location evidence="2">Cell membrane</location>
        <topology evidence="2">Multi-pass membrane protein</topology>
    </subcellularLocation>
</comment>
<evidence type="ECO:0000256" key="12">
    <source>
        <dbReference type="ARBA" id="ARBA00023136"/>
    </source>
</evidence>
<evidence type="ECO:0000313" key="16">
    <source>
        <dbReference type="Proteomes" id="UP000430508"/>
    </source>
</evidence>
<feature type="transmembrane region" description="Helical" evidence="13">
    <location>
        <begin position="49"/>
        <end position="67"/>
    </location>
</feature>
<name>A0A857DGN6_9FIRM</name>
<sequence length="209" mass="23436">MDFDIVQTLYMLPGIIIGLTFHEFAHAQTAVWLGDDTPRLQGRTSLNPLVHIDIIGFLMLVIAHFGWAKPVQVDTSNFKNRKRDDILVSLAGPVMNLLLAVCFVILIWAISYIPESILDSNTLNILQSIFVNAVWMNVVLFVFNLLPIPPLDGSHVVFGLLGLKDSSLYSQIYQMSTFILLILIITNVINIVIGPPIEYVYKFLISPLL</sequence>
<protein>
    <submittedName>
        <fullName evidence="15">Site-2 protease family protein</fullName>
    </submittedName>
</protein>
<gene>
    <name evidence="15" type="ORF">GQ588_05100</name>
</gene>
<keyword evidence="11" id="KW-0482">Metalloprotease</keyword>
<dbReference type="AlphaFoldDB" id="A0A857DGN6"/>
<dbReference type="EMBL" id="CP046996">
    <property type="protein sequence ID" value="QHA00067.1"/>
    <property type="molecule type" value="Genomic_DNA"/>
</dbReference>
<dbReference type="PANTHER" id="PTHR35864">
    <property type="entry name" value="ZINC METALLOPROTEASE MJ0611-RELATED"/>
    <property type="match status" value="1"/>
</dbReference>
<dbReference type="Proteomes" id="UP000430508">
    <property type="component" value="Chromosome"/>
</dbReference>
<proteinExistence type="inferred from homology"/>
<feature type="transmembrane region" description="Helical" evidence="13">
    <location>
        <begin position="87"/>
        <end position="113"/>
    </location>
</feature>
<keyword evidence="7" id="KW-0479">Metal-binding</keyword>
<comment type="similarity">
    <text evidence="3">Belongs to the peptidase M50B family.</text>
</comment>
<keyword evidence="6 13" id="KW-0812">Transmembrane</keyword>